<dbReference type="GeneID" id="34524085"/>
<feature type="compositionally biased region" description="Acidic residues" evidence="1">
    <location>
        <begin position="167"/>
        <end position="176"/>
    </location>
</feature>
<dbReference type="SUPFAM" id="SSF51045">
    <property type="entry name" value="WW domain"/>
    <property type="match status" value="1"/>
</dbReference>
<dbReference type="InterPro" id="IPR036020">
    <property type="entry name" value="WW_dom_sf"/>
</dbReference>
<dbReference type="OrthoDB" id="410044at2759"/>
<dbReference type="Gene3D" id="2.20.70.10">
    <property type="match status" value="1"/>
</dbReference>
<dbReference type="Gene3D" id="1.10.10.440">
    <property type="entry name" value="FF domain"/>
    <property type="match status" value="1"/>
</dbReference>
<dbReference type="CDD" id="cd00201">
    <property type="entry name" value="WW"/>
    <property type="match status" value="1"/>
</dbReference>
<name>J7R0W8_HUIN7</name>
<dbReference type="Proteomes" id="UP000006310">
    <property type="component" value="Chromosome 1"/>
</dbReference>
<feature type="region of interest" description="Disordered" evidence="1">
    <location>
        <begin position="138"/>
        <end position="179"/>
    </location>
</feature>
<dbReference type="OMA" id="EPTKYHY"/>
<dbReference type="GO" id="GO:0071010">
    <property type="term" value="C:prespliceosome"/>
    <property type="evidence" value="ECO:0007669"/>
    <property type="project" value="EnsemblFungi"/>
</dbReference>
<dbReference type="STRING" id="1071383.J7R0W8"/>
<organism evidence="3 4">
    <name type="scientific">Huiozyma naganishii (strain ATCC MYA-139 / BCRC 22969 / CBS 8797 / KCTC 17520 / NBRC 10181 / NCYC 3082 / Yp74L-3)</name>
    <name type="common">Yeast</name>
    <name type="synonym">Kazachstania naganishii</name>
    <dbReference type="NCBI Taxonomy" id="1071383"/>
    <lineage>
        <taxon>Eukaryota</taxon>
        <taxon>Fungi</taxon>
        <taxon>Dikarya</taxon>
        <taxon>Ascomycota</taxon>
        <taxon>Saccharomycotina</taxon>
        <taxon>Saccharomycetes</taxon>
        <taxon>Saccharomycetales</taxon>
        <taxon>Saccharomycetaceae</taxon>
        <taxon>Huiozyma</taxon>
    </lineage>
</organism>
<dbReference type="eggNOG" id="KOG0152">
    <property type="taxonomic scope" value="Eukaryota"/>
</dbReference>
<reference evidence="4" key="2">
    <citation type="submission" date="2012-08" db="EMBL/GenBank/DDBJ databases">
        <title>Genome sequence of Kazachstania naganishii.</title>
        <authorList>
            <person name="Gordon J.L."/>
            <person name="Armisen D."/>
            <person name="Proux-Wera E."/>
            <person name="OhEigeartaigh S.S."/>
            <person name="Byrne K.P."/>
            <person name="Wolfe K.H."/>
        </authorList>
    </citation>
    <scope>NUCLEOTIDE SEQUENCE [LARGE SCALE GENOMIC DNA]</scope>
    <source>
        <strain evidence="4">ATCC MYA-139 / BCRC 22969 / CBS 8797 / CCRC 22969 / KCTC 17520 / NBRC 10181 / NCYC 3082</strain>
    </source>
</reference>
<dbReference type="InterPro" id="IPR002713">
    <property type="entry name" value="FF_domain"/>
</dbReference>
<dbReference type="InterPro" id="IPR036517">
    <property type="entry name" value="FF_domain_sf"/>
</dbReference>
<proteinExistence type="predicted"/>
<dbReference type="PROSITE" id="PS50020">
    <property type="entry name" value="WW_DOMAIN_2"/>
    <property type="match status" value="1"/>
</dbReference>
<dbReference type="SMART" id="SM00441">
    <property type="entry name" value="FF"/>
    <property type="match status" value="1"/>
</dbReference>
<dbReference type="EMBL" id="HE978314">
    <property type="protein sequence ID" value="CCK68450.1"/>
    <property type="molecule type" value="Genomic_DNA"/>
</dbReference>
<dbReference type="Pfam" id="PF00397">
    <property type="entry name" value="WW"/>
    <property type="match status" value="1"/>
</dbReference>
<evidence type="ECO:0000256" key="1">
    <source>
        <dbReference type="SAM" id="MobiDB-lite"/>
    </source>
</evidence>
<gene>
    <name evidence="3" type="primary">KNAG0A07970</name>
    <name evidence="3" type="ordered locus">KNAG_0A07970</name>
</gene>
<dbReference type="HOGENOM" id="CLU_039649_0_0_1"/>
<dbReference type="RefSeq" id="XP_022462696.1">
    <property type="nucleotide sequence ID" value="XM_022611270.1"/>
</dbReference>
<accession>J7R0W8</accession>
<dbReference type="AlphaFoldDB" id="J7R0W8"/>
<feature type="domain" description="WW" evidence="2">
    <location>
        <begin position="1"/>
        <end position="32"/>
    </location>
</feature>
<reference evidence="3 4" key="1">
    <citation type="journal article" date="2011" name="Proc. Natl. Acad. Sci. U.S.A.">
        <title>Evolutionary erosion of yeast sex chromosomes by mating-type switching accidents.</title>
        <authorList>
            <person name="Gordon J.L."/>
            <person name="Armisen D."/>
            <person name="Proux-Wera E."/>
            <person name="Oheigeartaigh S.S."/>
            <person name="Byrne K.P."/>
            <person name="Wolfe K.H."/>
        </authorList>
    </citation>
    <scope>NUCLEOTIDE SEQUENCE [LARGE SCALE GENOMIC DNA]</scope>
    <source>
        <strain evidence="4">ATCC MYA-139 / BCRC 22969 / CBS 8797 / CCRC 22969 / KCTC 17520 / NBRC 10181 / NCYC 3082</strain>
    </source>
</reference>
<dbReference type="KEGG" id="kng:KNAG_0A07970"/>
<protein>
    <recommendedName>
        <fullName evidence="2">WW domain-containing protein</fullName>
    </recommendedName>
</protein>
<dbReference type="SUPFAM" id="SSF81698">
    <property type="entry name" value="FF domain"/>
    <property type="match status" value="1"/>
</dbReference>
<evidence type="ECO:0000313" key="4">
    <source>
        <dbReference type="Proteomes" id="UP000006310"/>
    </source>
</evidence>
<sequence>MKSVWREYRAPNGKKYYHNTTTGETTWDSPYTRKPQRELSIKPQYVIPLLNAWNLVICNNGAKFYLNPDGDPVLTLDDADSSELLSLVDREKLILLIGVARGYHCTSGDKVYNSVLEEISFLKDDLANDKAPLAEERELQEEPLETNVQSEPVPSALVSGYGSSSDGSDDEEEVPPDTDANRISYFNLFSEYGLDKYSVWSIESLKISNDPRFHIISDDRQREEIFEEWCCSGVVDDSEDEGYSSGDDDLSPTKYHYLSQIVAKSTVTPTTIFQDIKQEKASLFKQYGIKQFLSKREQEQFVSQLLFYYKKFTLEERVQLFTKFIAESRTGTVPSPTSPADSATPEDIETNLLQMESHLPPTVLDNTVYYTLDIKTKQSVLHRMLPHG</sequence>
<dbReference type="Pfam" id="PF01846">
    <property type="entry name" value="FF"/>
    <property type="match status" value="1"/>
</dbReference>
<evidence type="ECO:0000259" key="2">
    <source>
        <dbReference type="PROSITE" id="PS50020"/>
    </source>
</evidence>
<dbReference type="InterPro" id="IPR001202">
    <property type="entry name" value="WW_dom"/>
</dbReference>
<keyword evidence="4" id="KW-1185">Reference proteome</keyword>
<dbReference type="SMART" id="SM00456">
    <property type="entry name" value="WW"/>
    <property type="match status" value="1"/>
</dbReference>
<evidence type="ECO:0000313" key="3">
    <source>
        <dbReference type="EMBL" id="CCK68450.1"/>
    </source>
</evidence>